<dbReference type="InterPro" id="IPR050153">
    <property type="entry name" value="Metal_Ion_Import_ABC"/>
</dbReference>
<dbReference type="GO" id="GO:0005524">
    <property type="term" value="F:ATP binding"/>
    <property type="evidence" value="ECO:0007669"/>
    <property type="project" value="UniProtKB-KW"/>
</dbReference>
<dbReference type="SUPFAM" id="SSF52540">
    <property type="entry name" value="P-loop containing nucleoside triphosphate hydrolases"/>
    <property type="match status" value="1"/>
</dbReference>
<proteinExistence type="inferred from homology"/>
<organism evidence="6 7">
    <name type="scientific">Peptoniphilus equinus</name>
    <dbReference type="NCBI Taxonomy" id="3016343"/>
    <lineage>
        <taxon>Bacteria</taxon>
        <taxon>Bacillati</taxon>
        <taxon>Bacillota</taxon>
        <taxon>Tissierellia</taxon>
        <taxon>Tissierellales</taxon>
        <taxon>Peptoniphilaceae</taxon>
        <taxon>Peptoniphilus</taxon>
    </lineage>
</organism>
<dbReference type="Pfam" id="PF00005">
    <property type="entry name" value="ABC_tran"/>
    <property type="match status" value="1"/>
</dbReference>
<keyword evidence="4 6" id="KW-0067">ATP-binding</keyword>
<evidence type="ECO:0000256" key="2">
    <source>
        <dbReference type="ARBA" id="ARBA00022448"/>
    </source>
</evidence>
<keyword evidence="7" id="KW-1185">Reference proteome</keyword>
<evidence type="ECO:0000313" key="7">
    <source>
        <dbReference type="Proteomes" id="UP001210339"/>
    </source>
</evidence>
<dbReference type="SMART" id="SM00382">
    <property type="entry name" value="AAA"/>
    <property type="match status" value="1"/>
</dbReference>
<evidence type="ECO:0000256" key="4">
    <source>
        <dbReference type="ARBA" id="ARBA00022840"/>
    </source>
</evidence>
<evidence type="ECO:0000313" key="6">
    <source>
        <dbReference type="EMBL" id="WBW49356.1"/>
    </source>
</evidence>
<dbReference type="InterPro" id="IPR003439">
    <property type="entry name" value="ABC_transporter-like_ATP-bd"/>
</dbReference>
<dbReference type="PANTHER" id="PTHR42734:SF17">
    <property type="entry name" value="METAL TRANSPORT SYSTEM ATP-BINDING PROTEIN TM_0124-RELATED"/>
    <property type="match status" value="1"/>
</dbReference>
<dbReference type="EMBL" id="CP115667">
    <property type="protein sequence ID" value="WBW49356.1"/>
    <property type="molecule type" value="Genomic_DNA"/>
</dbReference>
<keyword evidence="2" id="KW-0813">Transport</keyword>
<reference evidence="6 7" key="1">
    <citation type="submission" date="2023-01" db="EMBL/GenBank/DDBJ databases">
        <authorList>
            <person name="Lee S.H."/>
            <person name="Jung H.S."/>
            <person name="Yun J.U."/>
        </authorList>
    </citation>
    <scope>NUCLEOTIDE SEQUENCE [LARGE SCALE GENOMIC DNA]</scope>
    <source>
        <strain evidence="6 7">CBA3646</strain>
    </source>
</reference>
<comment type="similarity">
    <text evidence="1">Belongs to the ABC transporter superfamily.</text>
</comment>
<dbReference type="Proteomes" id="UP001210339">
    <property type="component" value="Chromosome"/>
</dbReference>
<name>A0ABY7QRD3_9FIRM</name>
<dbReference type="PROSITE" id="PS50893">
    <property type="entry name" value="ABC_TRANSPORTER_2"/>
    <property type="match status" value="1"/>
</dbReference>
<evidence type="ECO:0000259" key="5">
    <source>
        <dbReference type="PROSITE" id="PS50893"/>
    </source>
</evidence>
<sequence length="223" mass="24933">MFSIDIQGVSFGYTKALVLKDVNLQVQPSEMVAIHGGNGSGKSTLLKLLLGHLRPQRGQIKLLGQDSTAIKDFRDVGYVPQVQTFNDMGFPITTCEMVALNLLHSFGRIKVPRRRHYEKAGAMLRAMGMDRYETTPYNELSGGLKQRTMIARALINKPKLLILDEPTAGVDKASKESFLKLINTANAEDHITVIIVTHDMELVRRHLNLTSSYHMEDGRLKIC</sequence>
<dbReference type="PANTHER" id="PTHR42734">
    <property type="entry name" value="METAL TRANSPORT SYSTEM ATP-BINDING PROTEIN TM_0124-RELATED"/>
    <property type="match status" value="1"/>
</dbReference>
<dbReference type="RefSeq" id="WP_271190888.1">
    <property type="nucleotide sequence ID" value="NZ_CP115667.1"/>
</dbReference>
<keyword evidence="3" id="KW-0547">Nucleotide-binding</keyword>
<dbReference type="InterPro" id="IPR003593">
    <property type="entry name" value="AAA+_ATPase"/>
</dbReference>
<protein>
    <submittedName>
        <fullName evidence="6">ATP-binding cassette domain-containing protein</fullName>
    </submittedName>
</protein>
<gene>
    <name evidence="6" type="ORF">O6R05_04930</name>
</gene>
<dbReference type="Gene3D" id="3.40.50.300">
    <property type="entry name" value="P-loop containing nucleotide triphosphate hydrolases"/>
    <property type="match status" value="1"/>
</dbReference>
<dbReference type="InterPro" id="IPR027417">
    <property type="entry name" value="P-loop_NTPase"/>
</dbReference>
<feature type="domain" description="ABC transporter" evidence="5">
    <location>
        <begin position="4"/>
        <end position="222"/>
    </location>
</feature>
<evidence type="ECO:0000256" key="1">
    <source>
        <dbReference type="ARBA" id="ARBA00005417"/>
    </source>
</evidence>
<evidence type="ECO:0000256" key="3">
    <source>
        <dbReference type="ARBA" id="ARBA00022741"/>
    </source>
</evidence>
<accession>A0ABY7QRD3</accession>